<dbReference type="EC" id="3.2.1.8" evidence="9"/>
<feature type="active site" description="Proton donor" evidence="6">
    <location>
        <position position="242"/>
    </location>
</feature>
<dbReference type="EMBL" id="QICL01000005">
    <property type="protein sequence ID" value="PXV66337.1"/>
    <property type="molecule type" value="Genomic_DNA"/>
</dbReference>
<keyword evidence="4 9" id="KW-0326">Glycosidase</keyword>
<evidence type="ECO:0000256" key="6">
    <source>
        <dbReference type="PIRSR" id="PIRSR606710-1"/>
    </source>
</evidence>
<evidence type="ECO:0000256" key="1">
    <source>
        <dbReference type="ARBA" id="ARBA00009865"/>
    </source>
</evidence>
<reference evidence="11 12" key="1">
    <citation type="submission" date="2018-03" db="EMBL/GenBank/DDBJ databases">
        <title>Genomic Encyclopedia of Archaeal and Bacterial Type Strains, Phase II (KMG-II): from individual species to whole genera.</title>
        <authorList>
            <person name="Goeker M."/>
        </authorList>
    </citation>
    <scope>NUCLEOTIDE SEQUENCE [LARGE SCALE GENOMIC DNA]</scope>
    <source>
        <strain evidence="11 12">DSM 100214</strain>
    </source>
</reference>
<evidence type="ECO:0000313" key="11">
    <source>
        <dbReference type="EMBL" id="PXV66337.1"/>
    </source>
</evidence>
<dbReference type="Gene3D" id="2.115.10.20">
    <property type="entry name" value="Glycosyl hydrolase domain, family 43"/>
    <property type="match status" value="1"/>
</dbReference>
<protein>
    <recommendedName>
        <fullName evidence="9">Beta-xylanase</fullName>
        <ecNumber evidence="9">3.2.1.8</ecNumber>
    </recommendedName>
</protein>
<dbReference type="SUPFAM" id="SSF75005">
    <property type="entry name" value="Arabinanase/levansucrase/invertase"/>
    <property type="match status" value="1"/>
</dbReference>
<dbReference type="Gene3D" id="2.60.120.200">
    <property type="match status" value="1"/>
</dbReference>
<dbReference type="PANTHER" id="PTHR42812">
    <property type="entry name" value="BETA-XYLOSIDASE"/>
    <property type="match status" value="1"/>
</dbReference>
<evidence type="ECO:0000256" key="7">
    <source>
        <dbReference type="PIRSR" id="PIRSR606710-2"/>
    </source>
</evidence>
<dbReference type="CDD" id="cd18617">
    <property type="entry name" value="GH43_XynB-like"/>
    <property type="match status" value="1"/>
</dbReference>
<sequence>MQKILKLILITAIGFQFNPLVNTPVSAQTNQAKFDYFEYKGNDSRFNRKIDSKNEYFNPIVSGFYPDPSICRKGNDYYMVHSTFSYYPGVPILHSTDLVNWTQIGFILNRPSQLKLDGIRLSGGIYAPDIQYNKHNDTFYMITTSVDGIGNFIVKTKDPKQNNWSEPIPLTNVGGIDPSLFFDDDGKAYIIHNDAPEGTPEWNGHRAIWIHDYDTQTDKTFGERKLLLDGGVDRSTKPVWIEGPHIYKVNGKYYLMAAEGGTSVNHSEVILRSDNVKGTYVPYENNPILTQRGMSEPRPDIVTSVGHADLIETPTGEWYAVFLGCRPYEGNHYNTGRETFLLPVKWKDGFPIILDKAIPVPTVVKKKGLTPNSTNYFTGNFTWRDDFELNTLAKEWLLIRPPRGEWWNLKDGNLILNAIPRSIYDVDNPAFIGRRQQHLIFEAETEVQFTPKNSLDLAGLVCYQNEVFNFVFGKTIENNKEVLVLDRSEKERKRIVQIPISDEYLQSPVKLKVTGVNDKYSFFASFDAGNTWQTVAENVDAKNLSTQSAGGFTGVMIGMYASSANVIPALKEVYKDDFQMGVAVSMNHLVGQEAAMIKKHFNSLTAENDMKPVNLLVKGGGYNYKKADRIASFARDNNMKLRGHTLVWHNQTPEWFFLDDNGNPLDSIALYNRMEKYMTDVMTHFKDDVYCWDVVNEALSDKPDEFYRIDSPWYKACKEAFIERAFRTAHRINPNIKLFYNDYNLVQPQKREKAYQLLKRLKEAGVPIHGVGMQGHWSMDITREDIQKSIDMYSSLGLEIQITELDLTVYTTYHGEGVKNQVKETRAWTPELAKQQSDMYKMIFEVFRANRGKISSVTFWGLADNYTWLHNFPVLNRRDYPFVFDTDLNTKQSFWNIVEF</sequence>
<comment type="similarity">
    <text evidence="9">Belongs to the glycosyl hydrolase 10 (cellulase F) family.</text>
</comment>
<dbReference type="SUPFAM" id="SSF49899">
    <property type="entry name" value="Concanavalin A-like lectins/glucanases"/>
    <property type="match status" value="1"/>
</dbReference>
<dbReference type="InterPro" id="IPR031158">
    <property type="entry name" value="GH10_AS"/>
</dbReference>
<evidence type="ECO:0000256" key="9">
    <source>
        <dbReference type="RuleBase" id="RU361174"/>
    </source>
</evidence>
<comment type="similarity">
    <text evidence="1">Belongs to the glycosyl hydrolase 43 family.</text>
</comment>
<evidence type="ECO:0000256" key="2">
    <source>
        <dbReference type="ARBA" id="ARBA00022801"/>
    </source>
</evidence>
<evidence type="ECO:0000256" key="5">
    <source>
        <dbReference type="ARBA" id="ARBA00023326"/>
    </source>
</evidence>
<name>A0A2V3PSX4_9BACT</name>
<dbReference type="InterPro" id="IPR001000">
    <property type="entry name" value="GH10_dom"/>
</dbReference>
<dbReference type="InterPro" id="IPR013320">
    <property type="entry name" value="ConA-like_dom_sf"/>
</dbReference>
<keyword evidence="12" id="KW-1185">Reference proteome</keyword>
<dbReference type="Gene3D" id="3.20.20.80">
    <property type="entry name" value="Glycosidases"/>
    <property type="match status" value="1"/>
</dbReference>
<organism evidence="11 12">
    <name type="scientific">Dysgonomonas alginatilytica</name>
    <dbReference type="NCBI Taxonomy" id="1605892"/>
    <lineage>
        <taxon>Bacteria</taxon>
        <taxon>Pseudomonadati</taxon>
        <taxon>Bacteroidota</taxon>
        <taxon>Bacteroidia</taxon>
        <taxon>Bacteroidales</taxon>
        <taxon>Dysgonomonadaceae</taxon>
        <taxon>Dysgonomonas</taxon>
    </lineage>
</organism>
<dbReference type="InterPro" id="IPR017853">
    <property type="entry name" value="GH"/>
</dbReference>
<dbReference type="Pfam" id="PF00331">
    <property type="entry name" value="Glyco_hydro_10"/>
    <property type="match status" value="1"/>
</dbReference>
<dbReference type="PRINTS" id="PR00134">
    <property type="entry name" value="GLHYDRLASE10"/>
</dbReference>
<evidence type="ECO:0000259" key="10">
    <source>
        <dbReference type="PROSITE" id="PS51760"/>
    </source>
</evidence>
<evidence type="ECO:0000256" key="3">
    <source>
        <dbReference type="ARBA" id="ARBA00023277"/>
    </source>
</evidence>
<feature type="site" description="Important for catalytic activity, responsible for pKa modulation of the active site Glu and correct orientation of both the proton donor and substrate" evidence="7">
    <location>
        <position position="177"/>
    </location>
</feature>
<proteinExistence type="inferred from homology"/>
<keyword evidence="2 9" id="KW-0378">Hydrolase</keyword>
<dbReference type="GO" id="GO:0031176">
    <property type="term" value="F:endo-1,4-beta-xylanase activity"/>
    <property type="evidence" value="ECO:0007669"/>
    <property type="project" value="UniProtKB-EC"/>
</dbReference>
<dbReference type="InterPro" id="IPR051795">
    <property type="entry name" value="Glycosyl_Hydrlase_43"/>
</dbReference>
<evidence type="ECO:0000256" key="4">
    <source>
        <dbReference type="ARBA" id="ARBA00023295"/>
    </source>
</evidence>
<dbReference type="RefSeq" id="WP_170120023.1">
    <property type="nucleotide sequence ID" value="NZ_QICL01000005.1"/>
</dbReference>
<feature type="domain" description="GH10" evidence="10">
    <location>
        <begin position="564"/>
        <end position="900"/>
    </location>
</feature>
<dbReference type="InterPro" id="IPR023296">
    <property type="entry name" value="Glyco_hydro_beta-prop_sf"/>
</dbReference>
<dbReference type="InterPro" id="IPR041542">
    <property type="entry name" value="GH43_C2"/>
</dbReference>
<dbReference type="Pfam" id="PF04616">
    <property type="entry name" value="Glyco_hydro_43"/>
    <property type="match status" value="1"/>
</dbReference>
<keyword evidence="3 9" id="KW-0119">Carbohydrate metabolism</keyword>
<dbReference type="InterPro" id="IPR006710">
    <property type="entry name" value="Glyco_hydro_43"/>
</dbReference>
<dbReference type="Pfam" id="PF17851">
    <property type="entry name" value="GH43_C2"/>
    <property type="match status" value="1"/>
</dbReference>
<keyword evidence="5 9" id="KW-0624">Polysaccharide degradation</keyword>
<comment type="caution">
    <text evidence="11">The sequence shown here is derived from an EMBL/GenBank/DDBJ whole genome shotgun (WGS) entry which is preliminary data.</text>
</comment>
<accession>A0A2V3PSX4</accession>
<feature type="active site" description="Nucleophile" evidence="8">
    <location>
        <position position="804"/>
    </location>
</feature>
<dbReference type="SMART" id="SM00633">
    <property type="entry name" value="Glyco_10"/>
    <property type="match status" value="1"/>
</dbReference>
<dbReference type="PROSITE" id="PS00591">
    <property type="entry name" value="GH10_1"/>
    <property type="match status" value="1"/>
</dbReference>
<dbReference type="PANTHER" id="PTHR42812:SF12">
    <property type="entry name" value="BETA-XYLOSIDASE-RELATED"/>
    <property type="match status" value="1"/>
</dbReference>
<dbReference type="GO" id="GO:0000272">
    <property type="term" value="P:polysaccharide catabolic process"/>
    <property type="evidence" value="ECO:0007669"/>
    <property type="project" value="UniProtKB-KW"/>
</dbReference>
<gene>
    <name evidence="11" type="ORF">CLV62_10588</name>
</gene>
<feature type="active site" description="Proton acceptor" evidence="6">
    <location>
        <position position="67"/>
    </location>
</feature>
<dbReference type="AlphaFoldDB" id="A0A2V3PSX4"/>
<evidence type="ECO:0000256" key="8">
    <source>
        <dbReference type="PROSITE-ProRule" id="PRU10061"/>
    </source>
</evidence>
<evidence type="ECO:0000313" key="12">
    <source>
        <dbReference type="Proteomes" id="UP000247973"/>
    </source>
</evidence>
<comment type="catalytic activity">
    <reaction evidence="9">
        <text>Endohydrolysis of (1-&gt;4)-beta-D-xylosidic linkages in xylans.</text>
        <dbReference type="EC" id="3.2.1.8"/>
    </reaction>
</comment>
<dbReference type="PROSITE" id="PS51760">
    <property type="entry name" value="GH10_2"/>
    <property type="match status" value="1"/>
</dbReference>
<dbReference type="Proteomes" id="UP000247973">
    <property type="component" value="Unassembled WGS sequence"/>
</dbReference>
<dbReference type="SUPFAM" id="SSF51445">
    <property type="entry name" value="(Trans)glycosidases"/>
    <property type="match status" value="1"/>
</dbReference>